<dbReference type="PATRIC" id="fig|158500.4.peg.3597"/>
<reference evidence="2 3" key="1">
    <citation type="submission" date="2014-03" db="EMBL/GenBank/DDBJ databases">
        <title>Whole genome sequence of Novosphingobium resinovorum KF1.</title>
        <authorList>
            <person name="Gan H.M."/>
            <person name="Gan H.Y."/>
            <person name="Chew T.H."/>
            <person name="Savka M.A."/>
        </authorList>
    </citation>
    <scope>NUCLEOTIDE SEQUENCE [LARGE SCALE GENOMIC DNA]</scope>
    <source>
        <strain evidence="2 3">KF1</strain>
    </source>
</reference>
<dbReference type="Proteomes" id="UP000024329">
    <property type="component" value="Unassembled WGS sequence"/>
</dbReference>
<dbReference type="eggNOG" id="ENOG50319CI">
    <property type="taxonomic scope" value="Bacteria"/>
</dbReference>
<dbReference type="RefSeq" id="WP_036527277.1">
    <property type="nucleotide sequence ID" value="NZ_JFYZ01000017.1"/>
</dbReference>
<name>A0A031JU69_9SPHN</name>
<dbReference type="AlphaFoldDB" id="A0A031JU69"/>
<gene>
    <name evidence="2" type="ORF">BV97_03526</name>
</gene>
<dbReference type="STRING" id="158500.BES08_09010"/>
<feature type="signal peptide" evidence="1">
    <location>
        <begin position="1"/>
        <end position="25"/>
    </location>
</feature>
<organism evidence="2 3">
    <name type="scientific">Novosphingobium resinovorum</name>
    <dbReference type="NCBI Taxonomy" id="158500"/>
    <lineage>
        <taxon>Bacteria</taxon>
        <taxon>Pseudomonadati</taxon>
        <taxon>Pseudomonadota</taxon>
        <taxon>Alphaproteobacteria</taxon>
        <taxon>Sphingomonadales</taxon>
        <taxon>Sphingomonadaceae</taxon>
        <taxon>Novosphingobium</taxon>
    </lineage>
</organism>
<keyword evidence="1" id="KW-0732">Signal</keyword>
<accession>A0A031JU69</accession>
<dbReference type="EMBL" id="JFYZ01000017">
    <property type="protein sequence ID" value="EZP80439.1"/>
    <property type="molecule type" value="Genomic_DNA"/>
</dbReference>
<proteinExistence type="predicted"/>
<evidence type="ECO:0000313" key="2">
    <source>
        <dbReference type="EMBL" id="EZP80439.1"/>
    </source>
</evidence>
<protein>
    <submittedName>
        <fullName evidence="2">Uncharacterized protein</fullName>
    </submittedName>
</protein>
<evidence type="ECO:0000313" key="3">
    <source>
        <dbReference type="Proteomes" id="UP000024329"/>
    </source>
</evidence>
<evidence type="ECO:0000256" key="1">
    <source>
        <dbReference type="SAM" id="SignalP"/>
    </source>
</evidence>
<comment type="caution">
    <text evidence="2">The sequence shown here is derived from an EMBL/GenBank/DDBJ whole genome shotgun (WGS) entry which is preliminary data.</text>
</comment>
<sequence length="129" mass="14807">MGAFGLFGRVVALLLLAGFAAPVLADDPRDPSMTPDAVARDAATIRRLNREQLDYVRRRDAGYAQGWRDYDTARARPDADQGDYAADRRDYDAARADYAEERRRYEHDMREWREDVAACRAGYYEHCAR</sequence>
<feature type="chain" id="PRO_5001552131" evidence="1">
    <location>
        <begin position="26"/>
        <end position="129"/>
    </location>
</feature>